<protein>
    <submittedName>
        <fullName evidence="1">OLC1v1008972C1</fullName>
    </submittedName>
</protein>
<gene>
    <name evidence="1" type="ORF">OLC1_LOCUS17142</name>
</gene>
<dbReference type="EMBL" id="OX459123">
    <property type="protein sequence ID" value="CAI9109197.1"/>
    <property type="molecule type" value="Genomic_DNA"/>
</dbReference>
<dbReference type="Proteomes" id="UP001161247">
    <property type="component" value="Chromosome 6"/>
</dbReference>
<accession>A0AAV1DMX5</accession>
<proteinExistence type="predicted"/>
<name>A0AAV1DMX5_OLDCO</name>
<organism evidence="1 2">
    <name type="scientific">Oldenlandia corymbosa var. corymbosa</name>
    <dbReference type="NCBI Taxonomy" id="529605"/>
    <lineage>
        <taxon>Eukaryota</taxon>
        <taxon>Viridiplantae</taxon>
        <taxon>Streptophyta</taxon>
        <taxon>Embryophyta</taxon>
        <taxon>Tracheophyta</taxon>
        <taxon>Spermatophyta</taxon>
        <taxon>Magnoliopsida</taxon>
        <taxon>eudicotyledons</taxon>
        <taxon>Gunneridae</taxon>
        <taxon>Pentapetalae</taxon>
        <taxon>asterids</taxon>
        <taxon>lamiids</taxon>
        <taxon>Gentianales</taxon>
        <taxon>Rubiaceae</taxon>
        <taxon>Rubioideae</taxon>
        <taxon>Spermacoceae</taxon>
        <taxon>Hedyotis-Oldenlandia complex</taxon>
        <taxon>Oldenlandia</taxon>
    </lineage>
</organism>
<sequence>MAESNFKNNKSIMGGGNPTKDIKLGNFAFVPRSVYMGDDTLTNTTMTLTDSHKLIAREKSKISNASPALENLVDGVRKSANDDKIGGGGNISTSSTLWWPGMDNIVCDLPGIDPKSMGEKELEAAVNAHIHEKLYGPSKGHRLPAFTEICP</sequence>
<evidence type="ECO:0000313" key="1">
    <source>
        <dbReference type="EMBL" id="CAI9109197.1"/>
    </source>
</evidence>
<keyword evidence="2" id="KW-1185">Reference proteome</keyword>
<reference evidence="1" key="1">
    <citation type="submission" date="2023-03" db="EMBL/GenBank/DDBJ databases">
        <authorList>
            <person name="Julca I."/>
        </authorList>
    </citation>
    <scope>NUCLEOTIDE SEQUENCE</scope>
</reference>
<evidence type="ECO:0000313" key="2">
    <source>
        <dbReference type="Proteomes" id="UP001161247"/>
    </source>
</evidence>
<dbReference type="AlphaFoldDB" id="A0AAV1DMX5"/>